<evidence type="ECO:0000256" key="8">
    <source>
        <dbReference type="ARBA" id="ARBA00022435"/>
    </source>
</evidence>
<evidence type="ECO:0000256" key="17">
    <source>
        <dbReference type="ARBA" id="ARBA00042323"/>
    </source>
</evidence>
<comment type="catalytic activity">
    <reaction evidence="15">
        <text>D-threo-isocitrate = glyoxylate + succinate</text>
        <dbReference type="Rhea" id="RHEA:13245"/>
        <dbReference type="ChEBI" id="CHEBI:15562"/>
        <dbReference type="ChEBI" id="CHEBI:30031"/>
        <dbReference type="ChEBI" id="CHEBI:36655"/>
        <dbReference type="EC" id="4.1.3.1"/>
    </reaction>
</comment>
<protein>
    <recommendedName>
        <fullName evidence="7">Isocitrate lyase</fullName>
        <ecNumber evidence="6">4.1.3.1</ecNumber>
        <ecNumber evidence="5">4.1.3.30</ecNumber>
    </recommendedName>
    <alternativeName>
        <fullName evidence="16">Methylisocitrate lyase</fullName>
    </alternativeName>
    <alternativeName>
        <fullName evidence="17">Threo-D(S)-isocitrate glyoxylate-lyase</fullName>
    </alternativeName>
</protein>
<feature type="transmembrane region" description="Helical" evidence="18">
    <location>
        <begin position="321"/>
        <end position="339"/>
    </location>
</feature>
<feature type="transmembrane region" description="Helical" evidence="18">
    <location>
        <begin position="162"/>
        <end position="178"/>
    </location>
</feature>
<evidence type="ECO:0000256" key="10">
    <source>
        <dbReference type="ARBA" id="ARBA00022679"/>
    </source>
</evidence>
<dbReference type="PANTHER" id="PTHR21631">
    <property type="entry name" value="ISOCITRATE LYASE/MALATE SYNTHASE"/>
    <property type="match status" value="1"/>
</dbReference>
<evidence type="ECO:0000256" key="14">
    <source>
        <dbReference type="ARBA" id="ARBA00023239"/>
    </source>
</evidence>
<reference evidence="19" key="1">
    <citation type="submission" date="2021-03" db="EMBL/GenBank/DDBJ databases">
        <title>Evolutionary innovations through gain and loss of genes in the ectomycorrhizal Boletales.</title>
        <authorList>
            <person name="Wu G."/>
            <person name="Miyauchi S."/>
            <person name="Morin E."/>
            <person name="Yang Z.-L."/>
            <person name="Xu J."/>
            <person name="Martin F.M."/>
        </authorList>
    </citation>
    <scope>NUCLEOTIDE SEQUENCE</scope>
    <source>
        <strain evidence="19">BR01</strain>
    </source>
</reference>
<dbReference type="InterPro" id="IPR015813">
    <property type="entry name" value="Pyrv/PenolPyrv_kinase-like_dom"/>
</dbReference>
<evidence type="ECO:0000256" key="16">
    <source>
        <dbReference type="ARBA" id="ARBA00042127"/>
    </source>
</evidence>
<keyword evidence="20" id="KW-1185">Reference proteome</keyword>
<evidence type="ECO:0000313" key="20">
    <source>
        <dbReference type="Proteomes" id="UP000683000"/>
    </source>
</evidence>
<dbReference type="OrthoDB" id="4078635at2759"/>
<proteinExistence type="inferred from homology"/>
<keyword evidence="14 19" id="KW-0456">Lyase</keyword>
<evidence type="ECO:0000256" key="12">
    <source>
        <dbReference type="ARBA" id="ARBA00022989"/>
    </source>
</evidence>
<dbReference type="InterPro" id="IPR006254">
    <property type="entry name" value="Isocitrate_lyase"/>
</dbReference>
<feature type="transmembrane region" description="Helical" evidence="18">
    <location>
        <begin position="89"/>
        <end position="107"/>
    </location>
</feature>
<dbReference type="UniPathway" id="UPA00378"/>
<dbReference type="EC" id="4.1.3.30" evidence="5"/>
<dbReference type="AlphaFoldDB" id="A0A8I2YUH3"/>
<evidence type="ECO:0000256" key="2">
    <source>
        <dbReference type="ARBA" id="ARBA00004141"/>
    </source>
</evidence>
<evidence type="ECO:0000256" key="18">
    <source>
        <dbReference type="SAM" id="Phobius"/>
    </source>
</evidence>
<feature type="transmembrane region" description="Helical" evidence="18">
    <location>
        <begin position="37"/>
        <end position="58"/>
    </location>
</feature>
<keyword evidence="12 18" id="KW-1133">Transmembrane helix</keyword>
<feature type="transmembrane region" description="Helical" evidence="18">
    <location>
        <begin position="345"/>
        <end position="365"/>
    </location>
</feature>
<feature type="transmembrane region" description="Helical" evidence="18">
    <location>
        <begin position="190"/>
        <end position="208"/>
    </location>
</feature>
<evidence type="ECO:0000256" key="15">
    <source>
        <dbReference type="ARBA" id="ARBA00023531"/>
    </source>
</evidence>
<evidence type="ECO:0000256" key="6">
    <source>
        <dbReference type="ARBA" id="ARBA00012909"/>
    </source>
</evidence>
<feature type="transmembrane region" description="Helical" evidence="18">
    <location>
        <begin position="12"/>
        <end position="31"/>
    </location>
</feature>
<dbReference type="PROSITE" id="PS00161">
    <property type="entry name" value="ISOCITRATE_LYASE"/>
    <property type="match status" value="1"/>
</dbReference>
<dbReference type="EC" id="4.1.3.1" evidence="6"/>
<name>A0A8I2YUH3_9AGAM</name>
<dbReference type="Gene3D" id="3.20.20.60">
    <property type="entry name" value="Phosphoenolpyruvate-binding domains"/>
    <property type="match status" value="1"/>
</dbReference>
<dbReference type="PANTHER" id="PTHR21631:SF3">
    <property type="entry name" value="BIFUNCTIONAL GLYOXYLATE CYCLE PROTEIN"/>
    <property type="match status" value="1"/>
</dbReference>
<feature type="transmembrane region" description="Helical" evidence="18">
    <location>
        <begin position="131"/>
        <end position="150"/>
    </location>
</feature>
<evidence type="ECO:0000313" key="19">
    <source>
        <dbReference type="EMBL" id="KAG6376942.1"/>
    </source>
</evidence>
<evidence type="ECO:0000256" key="9">
    <source>
        <dbReference type="ARBA" id="ARBA00022532"/>
    </source>
</evidence>
<comment type="similarity">
    <text evidence="4">Belongs to the isocitrate lyase/PEP mutase superfamily. Isocitrate lyase family.</text>
</comment>
<gene>
    <name evidence="19" type="ORF">JVT61DRAFT_976</name>
</gene>
<evidence type="ECO:0000256" key="13">
    <source>
        <dbReference type="ARBA" id="ARBA00023136"/>
    </source>
</evidence>
<keyword evidence="10" id="KW-0808">Transferase</keyword>
<keyword evidence="11 18" id="KW-0812">Transmembrane</keyword>
<dbReference type="NCBIfam" id="TIGR01346">
    <property type="entry name" value="isocit_lyase"/>
    <property type="match status" value="1"/>
</dbReference>
<dbReference type="SUPFAM" id="SSF51621">
    <property type="entry name" value="Phosphoenolpyruvate/pyruvate domain"/>
    <property type="match status" value="1"/>
</dbReference>
<dbReference type="GO" id="GO:0003975">
    <property type="term" value="F:UDP-N-acetylglucosamine-dolichyl-phosphate N-acetylglucosaminephosphotransferase activity"/>
    <property type="evidence" value="ECO:0007669"/>
    <property type="project" value="InterPro"/>
</dbReference>
<evidence type="ECO:0000256" key="4">
    <source>
        <dbReference type="ARBA" id="ARBA00005704"/>
    </source>
</evidence>
<dbReference type="GO" id="GO:0006488">
    <property type="term" value="P:dolichol-linked oligosaccharide biosynthetic process"/>
    <property type="evidence" value="ECO:0007669"/>
    <property type="project" value="InterPro"/>
</dbReference>
<evidence type="ECO:0000256" key="11">
    <source>
        <dbReference type="ARBA" id="ARBA00022692"/>
    </source>
</evidence>
<organism evidence="19 20">
    <name type="scientific">Boletus reticuloceps</name>
    <dbReference type="NCBI Taxonomy" id="495285"/>
    <lineage>
        <taxon>Eukaryota</taxon>
        <taxon>Fungi</taxon>
        <taxon>Dikarya</taxon>
        <taxon>Basidiomycota</taxon>
        <taxon>Agaricomycotina</taxon>
        <taxon>Agaricomycetes</taxon>
        <taxon>Agaricomycetidae</taxon>
        <taxon>Boletales</taxon>
        <taxon>Boletineae</taxon>
        <taxon>Boletaceae</taxon>
        <taxon>Boletoideae</taxon>
        <taxon>Boletus</taxon>
    </lineage>
</organism>
<dbReference type="FunFam" id="1.10.10.850:FF:000001">
    <property type="entry name" value="Isocitrate lyase"/>
    <property type="match status" value="1"/>
</dbReference>
<evidence type="ECO:0000256" key="3">
    <source>
        <dbReference type="ARBA" id="ARBA00004793"/>
    </source>
</evidence>
<dbReference type="Pfam" id="PF00953">
    <property type="entry name" value="Glycos_transf_4"/>
    <property type="match status" value="1"/>
</dbReference>
<dbReference type="InterPro" id="IPR018523">
    <property type="entry name" value="Isocitrate_lyase_ph_CS"/>
</dbReference>
<comment type="subcellular location">
    <subcellularLocation>
        <location evidence="2">Membrane</location>
        <topology evidence="2">Multi-pass membrane protein</topology>
    </subcellularLocation>
</comment>
<comment type="pathway">
    <text evidence="3">Carbohydrate metabolism; glyoxylate cycle; (S)-malate from isocitrate: step 1/2.</text>
</comment>
<feature type="transmembrane region" description="Helical" evidence="18">
    <location>
        <begin position="291"/>
        <end position="309"/>
    </location>
</feature>
<keyword evidence="8" id="KW-0329">Glyoxylate bypass</keyword>
<dbReference type="InterPro" id="IPR033895">
    <property type="entry name" value="GPT"/>
</dbReference>
<dbReference type="InterPro" id="IPR000715">
    <property type="entry name" value="Glycosyl_transferase_4"/>
</dbReference>
<dbReference type="EMBL" id="JAGFBS010000010">
    <property type="protein sequence ID" value="KAG6376942.1"/>
    <property type="molecule type" value="Genomic_DNA"/>
</dbReference>
<dbReference type="GO" id="GO:0046421">
    <property type="term" value="F:methylisocitrate lyase activity"/>
    <property type="evidence" value="ECO:0007669"/>
    <property type="project" value="UniProtKB-EC"/>
</dbReference>
<dbReference type="Gene3D" id="1.10.10.850">
    <property type="match status" value="1"/>
</dbReference>
<comment type="caution">
    <text evidence="19">The sequence shown here is derived from an EMBL/GenBank/DDBJ whole genome shotgun (WGS) entry which is preliminary data.</text>
</comment>
<dbReference type="GO" id="GO:0006097">
    <property type="term" value="P:glyoxylate cycle"/>
    <property type="evidence" value="ECO:0007669"/>
    <property type="project" value="UniProtKB-KW"/>
</dbReference>
<dbReference type="CDD" id="cd06855">
    <property type="entry name" value="GT_GPT_euk"/>
    <property type="match status" value="1"/>
</dbReference>
<keyword evidence="9" id="KW-0816">Tricarboxylic acid cycle</keyword>
<dbReference type="Pfam" id="PF00463">
    <property type="entry name" value="ICL"/>
    <property type="match status" value="1"/>
</dbReference>
<keyword evidence="13 18" id="KW-0472">Membrane</keyword>
<evidence type="ECO:0000256" key="7">
    <source>
        <dbReference type="ARBA" id="ARBA00017446"/>
    </source>
</evidence>
<evidence type="ECO:0000256" key="1">
    <source>
        <dbReference type="ARBA" id="ARBA00001050"/>
    </source>
</evidence>
<dbReference type="GO" id="GO:0006099">
    <property type="term" value="P:tricarboxylic acid cycle"/>
    <property type="evidence" value="ECO:0007669"/>
    <property type="project" value="UniProtKB-KW"/>
</dbReference>
<dbReference type="GO" id="GO:0004451">
    <property type="term" value="F:isocitrate lyase activity"/>
    <property type="evidence" value="ECO:0007669"/>
    <property type="project" value="UniProtKB-EC"/>
</dbReference>
<accession>A0A8I2YUH3</accession>
<sequence>MAPTPSARPLPNLLLVSLVPIAAWFVVRPLLDPPPPLPVLFASVGFSIFAFLAALYLVPALGPRFIQANLKGKDLLKVYTDPIPESQGLICASIYILLLILFIPFPFSDTVGSLPESRKTLQSVASLHHELSIYLSSLLSLLMATILGFLDDVFDIRWRHKLPIPVIAAIPMLMVYYAEGGNTHVVVPIPLRPLLGVLVNLGPLYYLYMSLLSTFTTNSINILAGINGSEVSQAVIIAISVILNDLLYLPWPIDFKIPLHLLGSQAEVEVGGPWHAGMSYGSSELVGRHLFSLYFMLPLLGVCLGFMYHNWYPARAFPGDTLCYVTGMAFSVVGIQGHFSKTLLLFFLPQIFNFILSCPQLFGLVPCPRHRVPRFVSMIHPTTTLNHTLVDRFDPDTNLLHPSKAKLNDKPPSKLTNFVLRLLSTLGLTDLTVDPENGRILEATNLTILNFLLVRFGPMTEKRLVQVLMATQWRSCADLVIGGITCDTLPVCIRLTVVRVYSRRPLVSLMTSHERDAFLAEVAQVERWFKSPRFARVKRPYTAAQVVSKRGTIPITYPSDIQGKKLFTLLSEHAKNGTPSHTYGALDPVQITQMAKYLETVYVSGWQSSSTASSTHEPGPDLADYPSNTVPNKVEQLFMAQLFHDRKQREARSRMSDAELAATPYIDYLRPLIADADTGHGGLTAVMKLAKLFVEKGAAGIHVEDQAPGTKKCGHMAGKVLVPIAEHINRLVAIRLQFDIMGVDNLVISRTDSEAATLITSNIDDRDHAFILGATNPSLPPLVSVMLEAERAGESGDELQAIEDTWVAVANLQLFSETLANALVSEGTPRHTVQQFLDRVTHVSYPEAVAIAQKEFGLKQVPYWNWDTPRTREGFYRYQGGTKCGIMRSIEYAPYADALWMETKKPILAQAREFAHGVHAVRPGHWLAYNLSPSFNWEAAGLSTQDTKDFVWELGRLGFCWQFITLGGLHSNAYINDLFARSYATEGMKAYVEIVQRKEREIGCDVLTHQRWSGGDYADSLIKTVTGGISSTAAMGKGVTEDQFKAKL</sequence>
<dbReference type="InterPro" id="IPR040442">
    <property type="entry name" value="Pyrv_kinase-like_dom_sf"/>
</dbReference>
<dbReference type="GO" id="GO:0016020">
    <property type="term" value="C:membrane"/>
    <property type="evidence" value="ECO:0007669"/>
    <property type="project" value="UniProtKB-SubCell"/>
</dbReference>
<evidence type="ECO:0000256" key="5">
    <source>
        <dbReference type="ARBA" id="ARBA00012260"/>
    </source>
</evidence>
<dbReference type="CDD" id="cd00377">
    <property type="entry name" value="ICL_PEPM"/>
    <property type="match status" value="1"/>
</dbReference>
<dbReference type="InterPro" id="IPR039556">
    <property type="entry name" value="ICL/PEPM"/>
</dbReference>
<comment type="catalytic activity">
    <reaction evidence="1">
        <text>(2S,3R)-3-hydroxybutane-1,2,3-tricarboxylate = pyruvate + succinate</text>
        <dbReference type="Rhea" id="RHEA:16809"/>
        <dbReference type="ChEBI" id="CHEBI:15361"/>
        <dbReference type="ChEBI" id="CHEBI:30031"/>
        <dbReference type="ChEBI" id="CHEBI:57429"/>
        <dbReference type="EC" id="4.1.3.30"/>
    </reaction>
</comment>
<dbReference type="Proteomes" id="UP000683000">
    <property type="component" value="Unassembled WGS sequence"/>
</dbReference>